<comment type="caution">
    <text evidence="7">The sequence shown here is derived from an EMBL/GenBank/DDBJ whole genome shotgun (WGS) entry which is preliminary data.</text>
</comment>
<keyword evidence="3" id="KW-0378">Hydrolase</keyword>
<evidence type="ECO:0000313" key="8">
    <source>
        <dbReference type="Proteomes" id="UP001174694"/>
    </source>
</evidence>
<organism evidence="7 8">
    <name type="scientific">Pleurostoma richardsiae</name>
    <dbReference type="NCBI Taxonomy" id="41990"/>
    <lineage>
        <taxon>Eukaryota</taxon>
        <taxon>Fungi</taxon>
        <taxon>Dikarya</taxon>
        <taxon>Ascomycota</taxon>
        <taxon>Pezizomycotina</taxon>
        <taxon>Sordariomycetes</taxon>
        <taxon>Sordariomycetidae</taxon>
        <taxon>Calosphaeriales</taxon>
        <taxon>Pleurostomataceae</taxon>
        <taxon>Pleurostoma</taxon>
    </lineage>
</organism>
<dbReference type="Pfam" id="PF02902">
    <property type="entry name" value="Peptidase_C48"/>
    <property type="match status" value="1"/>
</dbReference>
<feature type="compositionally biased region" description="Basic and acidic residues" evidence="5">
    <location>
        <begin position="903"/>
        <end position="927"/>
    </location>
</feature>
<dbReference type="PROSITE" id="PS50600">
    <property type="entry name" value="ULP_PROTEASE"/>
    <property type="match status" value="1"/>
</dbReference>
<dbReference type="Proteomes" id="UP001174694">
    <property type="component" value="Unassembled WGS sequence"/>
</dbReference>
<dbReference type="GO" id="GO:0005634">
    <property type="term" value="C:nucleus"/>
    <property type="evidence" value="ECO:0007669"/>
    <property type="project" value="TreeGrafter"/>
</dbReference>
<evidence type="ECO:0000256" key="5">
    <source>
        <dbReference type="SAM" id="MobiDB-lite"/>
    </source>
</evidence>
<feature type="region of interest" description="Disordered" evidence="5">
    <location>
        <begin position="903"/>
        <end position="930"/>
    </location>
</feature>
<reference evidence="7" key="1">
    <citation type="submission" date="2022-07" db="EMBL/GenBank/DDBJ databases">
        <title>Fungi with potential for degradation of polypropylene.</title>
        <authorList>
            <person name="Gostincar C."/>
        </authorList>
    </citation>
    <scope>NUCLEOTIDE SEQUENCE</scope>
    <source>
        <strain evidence="7">EXF-13308</strain>
    </source>
</reference>
<keyword evidence="4" id="KW-0788">Thiol protease</keyword>
<feature type="region of interest" description="Disordered" evidence="5">
    <location>
        <begin position="654"/>
        <end position="727"/>
    </location>
</feature>
<feature type="compositionally biased region" description="Polar residues" evidence="5">
    <location>
        <begin position="766"/>
        <end position="775"/>
    </location>
</feature>
<evidence type="ECO:0000313" key="7">
    <source>
        <dbReference type="EMBL" id="KAJ9149994.1"/>
    </source>
</evidence>
<dbReference type="InterPro" id="IPR038765">
    <property type="entry name" value="Papain-like_cys_pep_sf"/>
</dbReference>
<accession>A0AA38S3J0</accession>
<dbReference type="PANTHER" id="PTHR12606">
    <property type="entry name" value="SENTRIN/SUMO-SPECIFIC PROTEASE"/>
    <property type="match status" value="1"/>
</dbReference>
<dbReference type="SUPFAM" id="SSF54001">
    <property type="entry name" value="Cysteine proteinases"/>
    <property type="match status" value="1"/>
</dbReference>
<sequence length="1184" mass="132029">MSSFKAEWLPFGICLDAARTTKPCPPGLNLEWSANLRRSLPDASSSIRTTPAQGKADLRSYWGNSNTDHSVPHSAVSSSNRRRSFPLGTTVPPREGAARVSRKRSAQKSESDFLPDHEILRYTVEVPSTDGFEGTAGQNFISSATSNDNREQLGPQFLRGRLSAFFAAIRPKAIVERIQTLFSCAADLLSPGVTEHYDVVEARRNTPTGPTVKRFKRLPNKPRSNKRGGQNVLPLNYLSTLPAFRWTEDALQHIGQGELQTIINFLDRSANEISEGRVQNYRLYKNYVVKEDVEHLTVERMVNLPLSVVLHNYMTYKYENNSADDFMRALNDWVGLCNETRFRILSIYDDQVIEAVKRTGARPGDRFSLPNFGARGNEVRMYIRRSADFLNFILKHYNAFSPSDFCPWAMAKVVVDLDAIHKQELPVSFYNWPSKHRQSMPGDFPEGEVFFDEVPVANLHVEELWEYRCPDRTDKAVVDTKHHLNGSGPASFRANTLIYEDHKAHPARGILKKPKRLQGARDMRRLRPESYCAFAGSVSNEPRVKTESSNTFRMPSPTNSEDSSFREAACQGGQGSPMDMDSPDMDSPAKYMAKQGGRAMPAATVSSTKGLTDDEECVLDWNIESAISMAQRNVEFAAPSPGAHATPCDAVQLQPSAKGEEASDNSLTSNVTTPVKPRRRVGFISPMVVYKQPSKAPSHKTQSPKDDKFRQPPAEAHASEGVTEPKTSMLRRLLLEQREQGLPSRSFTATSLHTGFNETVVKSPLGCSSSDNRASPRTDAGSFEEQLSSRGAVVAYVSDESESSSSPPEDVPGFDHRVTAVDSGGQDVKDGAPGTPLKKTLHHALAEFWSPDDDEHPFGVTDIGEALTPSFSDLRISSGKADDLECQRQLQLELLERTRRETVAKKAEEEHRRKEEEHRKEEEERLARTGGLRPSRRPVVAPLTIQWQAKVMNTIAARPNIELAKTPEGSPLHRHDFETVVHPTEWLNDEIVNSALLYLASYINQKAGIKNLKVAADTPKCVAFNSFVSKRLVAGADITERTLRRAGVRKDNFLDIDTILFPICEHNHWTLVVVRPSKRTVAHMDSIRRRGAGSTEVASKAMKWVQKTLSDKFVETEWKTVDHESPQQTNGHDCGVHAITNAMCVALSLDPLSYQPSQMPMQRLRLAAVLLNNGYKGEFDLDGM</sequence>
<feature type="compositionally biased region" description="Polar residues" evidence="5">
    <location>
        <begin position="664"/>
        <end position="673"/>
    </location>
</feature>
<dbReference type="GO" id="GO:0016929">
    <property type="term" value="F:deSUMOylase activity"/>
    <property type="evidence" value="ECO:0007669"/>
    <property type="project" value="TreeGrafter"/>
</dbReference>
<dbReference type="PANTHER" id="PTHR12606:SF141">
    <property type="entry name" value="GH15225P-RELATED"/>
    <property type="match status" value="1"/>
</dbReference>
<keyword evidence="2 7" id="KW-0645">Protease</keyword>
<feature type="region of interest" description="Disordered" evidence="5">
    <location>
        <begin position="762"/>
        <end position="785"/>
    </location>
</feature>
<feature type="compositionally biased region" description="Polar residues" evidence="5">
    <location>
        <begin position="547"/>
        <end position="562"/>
    </location>
</feature>
<gene>
    <name evidence="7" type="ORF">NKR23_g3948</name>
</gene>
<comment type="similarity">
    <text evidence="1">Belongs to the peptidase C48 family.</text>
</comment>
<evidence type="ECO:0000259" key="6">
    <source>
        <dbReference type="PROSITE" id="PS50600"/>
    </source>
</evidence>
<evidence type="ECO:0000256" key="2">
    <source>
        <dbReference type="ARBA" id="ARBA00022670"/>
    </source>
</evidence>
<evidence type="ECO:0000256" key="4">
    <source>
        <dbReference type="ARBA" id="ARBA00022807"/>
    </source>
</evidence>
<evidence type="ECO:0000256" key="1">
    <source>
        <dbReference type="ARBA" id="ARBA00005234"/>
    </source>
</evidence>
<feature type="region of interest" description="Disordered" evidence="5">
    <location>
        <begin position="42"/>
        <end position="112"/>
    </location>
</feature>
<keyword evidence="8" id="KW-1185">Reference proteome</keyword>
<feature type="compositionally biased region" description="Polar residues" evidence="5">
    <location>
        <begin position="62"/>
        <end position="79"/>
    </location>
</feature>
<proteinExistence type="inferred from homology"/>
<dbReference type="InterPro" id="IPR003653">
    <property type="entry name" value="Peptidase_C48_C"/>
</dbReference>
<protein>
    <submittedName>
        <fullName evidence="7">Ubl-specific protease</fullName>
    </submittedName>
</protein>
<dbReference type="AlphaFoldDB" id="A0AA38S3J0"/>
<dbReference type="Gene3D" id="3.40.395.10">
    <property type="entry name" value="Adenoviral Proteinase, Chain A"/>
    <property type="match status" value="1"/>
</dbReference>
<dbReference type="EMBL" id="JANBVO010000009">
    <property type="protein sequence ID" value="KAJ9149994.1"/>
    <property type="molecule type" value="Genomic_DNA"/>
</dbReference>
<feature type="region of interest" description="Disordered" evidence="5">
    <location>
        <begin position="542"/>
        <end position="582"/>
    </location>
</feature>
<evidence type="ECO:0000256" key="3">
    <source>
        <dbReference type="ARBA" id="ARBA00022801"/>
    </source>
</evidence>
<name>A0AA38S3J0_9PEZI</name>
<dbReference type="GO" id="GO:0016926">
    <property type="term" value="P:protein desumoylation"/>
    <property type="evidence" value="ECO:0007669"/>
    <property type="project" value="TreeGrafter"/>
</dbReference>
<feature type="compositionally biased region" description="Polar residues" evidence="5">
    <location>
        <begin position="42"/>
        <end position="52"/>
    </location>
</feature>
<feature type="domain" description="Ubiquitin-like protease family profile" evidence="6">
    <location>
        <begin position="970"/>
        <end position="1145"/>
    </location>
</feature>
<dbReference type="GO" id="GO:0006508">
    <property type="term" value="P:proteolysis"/>
    <property type="evidence" value="ECO:0007669"/>
    <property type="project" value="UniProtKB-KW"/>
</dbReference>